<organism evidence="1 2">
    <name type="scientific">Chrysochromulina tobinii</name>
    <dbReference type="NCBI Taxonomy" id="1460289"/>
    <lineage>
        <taxon>Eukaryota</taxon>
        <taxon>Haptista</taxon>
        <taxon>Haptophyta</taxon>
        <taxon>Prymnesiophyceae</taxon>
        <taxon>Prymnesiales</taxon>
        <taxon>Chrysochromulinaceae</taxon>
        <taxon>Chrysochromulina</taxon>
    </lineage>
</organism>
<dbReference type="AlphaFoldDB" id="A0A0M0K5G7"/>
<gene>
    <name evidence="1" type="ORF">Ctob_013324</name>
</gene>
<comment type="caution">
    <text evidence="1">The sequence shown here is derived from an EMBL/GenBank/DDBJ whole genome shotgun (WGS) entry which is preliminary data.</text>
</comment>
<accession>A0A0M0K5G7</accession>
<dbReference type="PROSITE" id="PS51257">
    <property type="entry name" value="PROKAR_LIPOPROTEIN"/>
    <property type="match status" value="1"/>
</dbReference>
<protein>
    <submittedName>
        <fullName evidence="1">Uncharacterized protein</fullName>
    </submittedName>
</protein>
<proteinExistence type="predicted"/>
<evidence type="ECO:0000313" key="2">
    <source>
        <dbReference type="Proteomes" id="UP000037460"/>
    </source>
</evidence>
<sequence>MTRTLAFVAGVAVALLGACLGILVYARTTIGGHLLATASAGSRVRLHSSLGVYLTVSASDGAVRLGGNNSGPEAWLLVPVAPSMVALLSAREAELQLEADGTRPSMVTRSGCHCNGFSNAYGFGGHCAAWEEEYEAPWCYVDDDCAAVANKGSFGLKHQRCDAEVTGEGGMYQDDLGGSTPYAPLAGWRAPDG</sequence>
<evidence type="ECO:0000313" key="1">
    <source>
        <dbReference type="EMBL" id="KOO34044.1"/>
    </source>
</evidence>
<name>A0A0M0K5G7_9EUKA</name>
<keyword evidence="2" id="KW-1185">Reference proteome</keyword>
<dbReference type="Proteomes" id="UP000037460">
    <property type="component" value="Unassembled WGS sequence"/>
</dbReference>
<dbReference type="EMBL" id="JWZX01001342">
    <property type="protein sequence ID" value="KOO34044.1"/>
    <property type="molecule type" value="Genomic_DNA"/>
</dbReference>
<reference evidence="2" key="1">
    <citation type="journal article" date="2015" name="PLoS Genet.">
        <title>Genome Sequence and Transcriptome Analyses of Chrysochromulina tobin: Metabolic Tools for Enhanced Algal Fitness in the Prominent Order Prymnesiales (Haptophyceae).</title>
        <authorList>
            <person name="Hovde B.T."/>
            <person name="Deodato C.R."/>
            <person name="Hunsperger H.M."/>
            <person name="Ryken S.A."/>
            <person name="Yost W."/>
            <person name="Jha R.K."/>
            <person name="Patterson J."/>
            <person name="Monnat R.J. Jr."/>
            <person name="Barlow S.B."/>
            <person name="Starkenburg S.R."/>
            <person name="Cattolico R.A."/>
        </authorList>
    </citation>
    <scope>NUCLEOTIDE SEQUENCE</scope>
    <source>
        <strain evidence="2">CCMP291</strain>
    </source>
</reference>